<dbReference type="PANTHER" id="PTHR43283">
    <property type="entry name" value="BETA-LACTAMASE-RELATED"/>
    <property type="match status" value="1"/>
</dbReference>
<dbReference type="SUPFAM" id="SSF56601">
    <property type="entry name" value="beta-lactamase/transpeptidase-like"/>
    <property type="match status" value="1"/>
</dbReference>
<evidence type="ECO:0000313" key="2">
    <source>
        <dbReference type="EMBL" id="HJB91732.1"/>
    </source>
</evidence>
<proteinExistence type="predicted"/>
<gene>
    <name evidence="2" type="ORF">H9763_09765</name>
</gene>
<dbReference type="PANTHER" id="PTHR43283:SF7">
    <property type="entry name" value="BETA-LACTAMASE-RELATED DOMAIN-CONTAINING PROTEIN"/>
    <property type="match status" value="1"/>
</dbReference>
<feature type="domain" description="Beta-lactamase-related" evidence="1">
    <location>
        <begin position="37"/>
        <end position="306"/>
    </location>
</feature>
<reference evidence="2" key="2">
    <citation type="submission" date="2021-04" db="EMBL/GenBank/DDBJ databases">
        <authorList>
            <person name="Gilroy R."/>
        </authorList>
    </citation>
    <scope>NUCLEOTIDE SEQUENCE</scope>
    <source>
        <strain evidence="2">USAMLcec3-2134</strain>
    </source>
</reference>
<dbReference type="Pfam" id="PF00144">
    <property type="entry name" value="Beta-lactamase"/>
    <property type="match status" value="1"/>
</dbReference>
<dbReference type="InterPro" id="IPR001466">
    <property type="entry name" value="Beta-lactam-related"/>
</dbReference>
<dbReference type="InterPro" id="IPR050789">
    <property type="entry name" value="Diverse_Enzym_Activities"/>
</dbReference>
<name>A0A9D2SEJ3_9FIRM</name>
<dbReference type="InterPro" id="IPR012338">
    <property type="entry name" value="Beta-lactam/transpept-like"/>
</dbReference>
<dbReference type="EMBL" id="DWXE01000039">
    <property type="protein sequence ID" value="HJB91732.1"/>
    <property type="molecule type" value="Genomic_DNA"/>
</dbReference>
<sequence length="501" mass="55597">MKSYFTSVTPESQGIPSSAVLEFLSDLKRRGLEMHGFAVLRHGKCVARGSWYPYGDDMEHNVFSFSKSLTSTAMGFLWQEGLLNPSEKLTDAFADCMPEEISPNLARATVRDLLTMGCGHDTEPALSRYDDADGWLRQFFSHPFVHAPGTVYEYNTAGTNVLCALLLRKTGQSLTDYLRPRLFDPLGIGRDISCAPLGGGVQFGGAGFRLKLEDMMRFGQFFLQKGRWEGEQLLSEEWFHQACSKQIETAGRAHPSHPDWNAGYGYQFWMCSEPGSFRADGAFGQFAVVLPQKDAVIVTQSSTEQTFSLMEAIHALSSRMQDCALAPDPEGCQRLLRAQQSLEIPGFLCVRNRRMETEIEGRAYLPADRAVSFKAFSSGIRIRTGSQTDDGECKKIRFSFEADRMILHAQDSDGDVSLPLSMNGSYCVSDQPFSRQSVAGIARFVDHNVIEAVVRNLDQPSGKRMYFRFCGDRLTVSAASTIVTDSPLAGSGTWPVFEAEL</sequence>
<dbReference type="Gene3D" id="3.40.710.10">
    <property type="entry name" value="DD-peptidase/beta-lactamase superfamily"/>
    <property type="match status" value="1"/>
</dbReference>
<evidence type="ECO:0000259" key="1">
    <source>
        <dbReference type="Pfam" id="PF00144"/>
    </source>
</evidence>
<dbReference type="Proteomes" id="UP000886883">
    <property type="component" value="Unassembled WGS sequence"/>
</dbReference>
<accession>A0A9D2SEJ3</accession>
<evidence type="ECO:0000313" key="3">
    <source>
        <dbReference type="Proteomes" id="UP000886883"/>
    </source>
</evidence>
<protein>
    <submittedName>
        <fullName evidence="2">Beta-lactamase family protein</fullName>
    </submittedName>
</protein>
<comment type="caution">
    <text evidence="2">The sequence shown here is derived from an EMBL/GenBank/DDBJ whole genome shotgun (WGS) entry which is preliminary data.</text>
</comment>
<organism evidence="2 3">
    <name type="scientific">Candidatus Eisenbergiella merdigallinarum</name>
    <dbReference type="NCBI Taxonomy" id="2838552"/>
    <lineage>
        <taxon>Bacteria</taxon>
        <taxon>Bacillati</taxon>
        <taxon>Bacillota</taxon>
        <taxon>Clostridia</taxon>
        <taxon>Lachnospirales</taxon>
        <taxon>Lachnospiraceae</taxon>
        <taxon>Eisenbergiella</taxon>
    </lineage>
</organism>
<dbReference type="AlphaFoldDB" id="A0A9D2SEJ3"/>
<reference evidence="2" key="1">
    <citation type="journal article" date="2021" name="PeerJ">
        <title>Extensive microbial diversity within the chicken gut microbiome revealed by metagenomics and culture.</title>
        <authorList>
            <person name="Gilroy R."/>
            <person name="Ravi A."/>
            <person name="Getino M."/>
            <person name="Pursley I."/>
            <person name="Horton D.L."/>
            <person name="Alikhan N.F."/>
            <person name="Baker D."/>
            <person name="Gharbi K."/>
            <person name="Hall N."/>
            <person name="Watson M."/>
            <person name="Adriaenssens E.M."/>
            <person name="Foster-Nyarko E."/>
            <person name="Jarju S."/>
            <person name="Secka A."/>
            <person name="Antonio M."/>
            <person name="Oren A."/>
            <person name="Chaudhuri R.R."/>
            <person name="La Ragione R."/>
            <person name="Hildebrand F."/>
            <person name="Pallen M.J."/>
        </authorList>
    </citation>
    <scope>NUCLEOTIDE SEQUENCE</scope>
    <source>
        <strain evidence="2">USAMLcec3-2134</strain>
    </source>
</reference>